<dbReference type="OrthoDB" id="9932129at2759"/>
<feature type="domain" description="TNFR-Cys" evidence="4">
    <location>
        <begin position="19"/>
        <end position="52"/>
    </location>
</feature>
<dbReference type="EMBL" id="JAAGNN010000017">
    <property type="protein sequence ID" value="KAF4078677.1"/>
    <property type="molecule type" value="Genomic_DNA"/>
</dbReference>
<gene>
    <name evidence="5" type="ORF">AMELA_G00201580</name>
</gene>
<dbReference type="GO" id="GO:0035631">
    <property type="term" value="C:CD40 receptor complex"/>
    <property type="evidence" value="ECO:0007669"/>
    <property type="project" value="TreeGrafter"/>
</dbReference>
<keyword evidence="2" id="KW-0812">Transmembrane</keyword>
<accession>A0A7J6A9H1</accession>
<dbReference type="InterPro" id="IPR001368">
    <property type="entry name" value="TNFR/NGFR_Cys_rich_reg"/>
</dbReference>
<dbReference type="SUPFAM" id="SSF57586">
    <property type="entry name" value="TNF receptor-like"/>
    <property type="match status" value="2"/>
</dbReference>
<feature type="domain" description="TNFR-Cys" evidence="4">
    <location>
        <begin position="138"/>
        <end position="176"/>
    </location>
</feature>
<dbReference type="PANTHER" id="PTHR46875">
    <property type="entry name" value="TUMOR NECROSIS FACTOR RECEPTOR SUPERFAMILY MEMBER 5"/>
    <property type="match status" value="1"/>
</dbReference>
<evidence type="ECO:0000256" key="3">
    <source>
        <dbReference type="SAM" id="SignalP"/>
    </source>
</evidence>
<keyword evidence="2" id="KW-0472">Membrane</keyword>
<protein>
    <recommendedName>
        <fullName evidence="4">TNFR-Cys domain-containing protein</fullName>
    </recommendedName>
</protein>
<dbReference type="GO" id="GO:0002768">
    <property type="term" value="P:immune response-regulating cell surface receptor signaling pathway"/>
    <property type="evidence" value="ECO:0007669"/>
    <property type="project" value="TreeGrafter"/>
</dbReference>
<feature type="signal peptide" evidence="3">
    <location>
        <begin position="1"/>
        <end position="21"/>
    </location>
</feature>
<dbReference type="SMART" id="SM00208">
    <property type="entry name" value="TNFR"/>
    <property type="match status" value="3"/>
</dbReference>
<evidence type="ECO:0000256" key="2">
    <source>
        <dbReference type="SAM" id="Phobius"/>
    </source>
</evidence>
<evidence type="ECO:0000256" key="1">
    <source>
        <dbReference type="SAM" id="MobiDB-lite"/>
    </source>
</evidence>
<evidence type="ECO:0000313" key="5">
    <source>
        <dbReference type="EMBL" id="KAF4078677.1"/>
    </source>
</evidence>
<feature type="transmembrane region" description="Helical" evidence="2">
    <location>
        <begin position="183"/>
        <end position="207"/>
    </location>
</feature>
<dbReference type="Pfam" id="PF00020">
    <property type="entry name" value="TNFR_c6"/>
    <property type="match status" value="1"/>
</dbReference>
<feature type="domain" description="TNFR-Cys" evidence="4">
    <location>
        <begin position="97"/>
        <end position="135"/>
    </location>
</feature>
<keyword evidence="2" id="KW-1133">Transmembrane helix</keyword>
<name>A0A7J6A9H1_AMEME</name>
<evidence type="ECO:0000259" key="4">
    <source>
        <dbReference type="SMART" id="SM00208"/>
    </source>
</evidence>
<organism evidence="5 6">
    <name type="scientific">Ameiurus melas</name>
    <name type="common">Black bullhead</name>
    <name type="synonym">Silurus melas</name>
    <dbReference type="NCBI Taxonomy" id="219545"/>
    <lineage>
        <taxon>Eukaryota</taxon>
        <taxon>Metazoa</taxon>
        <taxon>Chordata</taxon>
        <taxon>Craniata</taxon>
        <taxon>Vertebrata</taxon>
        <taxon>Euteleostomi</taxon>
        <taxon>Actinopterygii</taxon>
        <taxon>Neopterygii</taxon>
        <taxon>Teleostei</taxon>
        <taxon>Ostariophysi</taxon>
        <taxon>Siluriformes</taxon>
        <taxon>Ictaluridae</taxon>
        <taxon>Ameiurus</taxon>
    </lineage>
</organism>
<dbReference type="AlphaFoldDB" id="A0A7J6A9H1"/>
<sequence length="306" mass="33445">MLLRSAFIVLVLSVVAESCDSETEYMKDNKCCKMCGPGTRMIQNSACEDPVCPECAEGRYQEAYTSQHECKRQPICDQHLNLQTATQSKTKYSPCVCIPNHHCSSKECDSCVRNTVCKAGEKVSSIGTQMSDTVCERCPNGTFSDHDSALTCKPWTECSLGSKEVTAGSATSDRICEKQSRTFHAIVTTVVIIVLFVLVVVVIYFVIYRKGKSGSVNFVQKVLACAFWDNRNAPPPAQDNTALDVENGQPKPPANQPQEDTEDLLKLDGSLSPGISENGMPVIQDHSKSVLLSETETEPGSFGVRL</sequence>
<feature type="chain" id="PRO_5029831443" description="TNFR-Cys domain-containing protein" evidence="3">
    <location>
        <begin position="22"/>
        <end position="306"/>
    </location>
</feature>
<keyword evidence="6" id="KW-1185">Reference proteome</keyword>
<comment type="caution">
    <text evidence="5">The sequence shown here is derived from an EMBL/GenBank/DDBJ whole genome shotgun (WGS) entry which is preliminary data.</text>
</comment>
<dbReference type="Proteomes" id="UP000593565">
    <property type="component" value="Unassembled WGS sequence"/>
</dbReference>
<feature type="region of interest" description="Disordered" evidence="1">
    <location>
        <begin position="236"/>
        <end position="261"/>
    </location>
</feature>
<dbReference type="PANTHER" id="PTHR46875:SF3">
    <property type="entry name" value="CD40 MOLECULE, TNF RECEPTOR SUPERFAMILY MEMBER 5"/>
    <property type="match status" value="1"/>
</dbReference>
<dbReference type="GO" id="GO:0009897">
    <property type="term" value="C:external side of plasma membrane"/>
    <property type="evidence" value="ECO:0007669"/>
    <property type="project" value="TreeGrafter"/>
</dbReference>
<dbReference type="InterPro" id="IPR052135">
    <property type="entry name" value="TNFRSF5"/>
</dbReference>
<proteinExistence type="predicted"/>
<evidence type="ECO:0000313" key="6">
    <source>
        <dbReference type="Proteomes" id="UP000593565"/>
    </source>
</evidence>
<keyword evidence="3" id="KW-0732">Signal</keyword>
<reference evidence="5 6" key="1">
    <citation type="submission" date="2020-02" db="EMBL/GenBank/DDBJ databases">
        <title>A chromosome-scale genome assembly of the black bullhead catfish (Ameiurus melas).</title>
        <authorList>
            <person name="Wen M."/>
            <person name="Zham M."/>
            <person name="Cabau C."/>
            <person name="Klopp C."/>
            <person name="Donnadieu C."/>
            <person name="Roques C."/>
            <person name="Bouchez O."/>
            <person name="Lampietro C."/>
            <person name="Jouanno E."/>
            <person name="Herpin A."/>
            <person name="Louis A."/>
            <person name="Berthelot C."/>
            <person name="Parey E."/>
            <person name="Roest-Crollius H."/>
            <person name="Braasch I."/>
            <person name="Postlethwait J."/>
            <person name="Robinson-Rechavi M."/>
            <person name="Echchiki A."/>
            <person name="Begum T."/>
            <person name="Montfort J."/>
            <person name="Schartl M."/>
            <person name="Bobe J."/>
            <person name="Guiguen Y."/>
        </authorList>
    </citation>
    <scope>NUCLEOTIDE SEQUENCE [LARGE SCALE GENOMIC DNA]</scope>
    <source>
        <strain evidence="5">M_S1</strain>
        <tissue evidence="5">Blood</tissue>
    </source>
</reference>
<dbReference type="Gene3D" id="2.10.50.10">
    <property type="entry name" value="Tumor Necrosis Factor Receptor, subunit A, domain 2"/>
    <property type="match status" value="3"/>
</dbReference>